<gene>
    <name evidence="5" type="ORF">ACFQ5X_47580</name>
</gene>
<dbReference type="Proteomes" id="UP001597058">
    <property type="component" value="Unassembled WGS sequence"/>
</dbReference>
<dbReference type="EMBL" id="JBHTMM010000187">
    <property type="protein sequence ID" value="MFD1313364.1"/>
    <property type="molecule type" value="Genomic_DNA"/>
</dbReference>
<organism evidence="5 6">
    <name type="scientific">Streptomyces kaempferi</name>
    <dbReference type="NCBI Taxonomy" id="333725"/>
    <lineage>
        <taxon>Bacteria</taxon>
        <taxon>Bacillati</taxon>
        <taxon>Actinomycetota</taxon>
        <taxon>Actinomycetes</taxon>
        <taxon>Kitasatosporales</taxon>
        <taxon>Streptomycetaceae</taxon>
        <taxon>Streptomyces</taxon>
    </lineage>
</organism>
<dbReference type="Gene3D" id="2.60.40.1240">
    <property type="match status" value="1"/>
</dbReference>
<feature type="chain" id="PRO_5045221919" evidence="3">
    <location>
        <begin position="25"/>
        <end position="198"/>
    </location>
</feature>
<dbReference type="InterPro" id="IPR029051">
    <property type="entry name" value="DUF4352"/>
</dbReference>
<name>A0ABW3XV03_9ACTN</name>
<reference evidence="6" key="1">
    <citation type="journal article" date="2019" name="Int. J. Syst. Evol. Microbiol.">
        <title>The Global Catalogue of Microorganisms (GCM) 10K type strain sequencing project: providing services to taxonomists for standard genome sequencing and annotation.</title>
        <authorList>
            <consortium name="The Broad Institute Genomics Platform"/>
            <consortium name="The Broad Institute Genome Sequencing Center for Infectious Disease"/>
            <person name="Wu L."/>
            <person name="Ma J."/>
        </authorList>
    </citation>
    <scope>NUCLEOTIDE SEQUENCE [LARGE SCALE GENOMIC DNA]</scope>
    <source>
        <strain evidence="6">CGMCC 4.7020</strain>
    </source>
</reference>
<protein>
    <submittedName>
        <fullName evidence="5">DUF4352 domain-containing protein</fullName>
    </submittedName>
</protein>
<dbReference type="RefSeq" id="WP_381331201.1">
    <property type="nucleotide sequence ID" value="NZ_JBHTMM010000187.1"/>
</dbReference>
<proteinExistence type="predicted"/>
<feature type="domain" description="DUF4352" evidence="4">
    <location>
        <begin position="78"/>
        <end position="177"/>
    </location>
</feature>
<comment type="caution">
    <text evidence="5">The sequence shown here is derived from an EMBL/GenBank/DDBJ whole genome shotgun (WGS) entry which is preliminary data.</text>
</comment>
<keyword evidence="1 3" id="KW-0732">Signal</keyword>
<feature type="signal peptide" evidence="3">
    <location>
        <begin position="1"/>
        <end position="24"/>
    </location>
</feature>
<evidence type="ECO:0000256" key="3">
    <source>
        <dbReference type="SAM" id="SignalP"/>
    </source>
</evidence>
<dbReference type="PROSITE" id="PS51257">
    <property type="entry name" value="PROKAR_LIPOPROTEIN"/>
    <property type="match status" value="1"/>
</dbReference>
<evidence type="ECO:0000313" key="5">
    <source>
        <dbReference type="EMBL" id="MFD1313364.1"/>
    </source>
</evidence>
<evidence type="ECO:0000313" key="6">
    <source>
        <dbReference type="Proteomes" id="UP001597058"/>
    </source>
</evidence>
<evidence type="ECO:0000256" key="2">
    <source>
        <dbReference type="SAM" id="MobiDB-lite"/>
    </source>
</evidence>
<keyword evidence="6" id="KW-1185">Reference proteome</keyword>
<feature type="region of interest" description="Disordered" evidence="2">
    <location>
        <begin position="28"/>
        <end position="59"/>
    </location>
</feature>
<sequence length="198" mass="20268">MNHSTRVRLSAATVIAACALSLTACNTGSTVTDKPKAKASTPASKGGGQKPAAKKSATPDIAKVGDTIALKGMDDGSKLDVTVVKVVDPAKGGDEFTTPAPGKRFVGVQFRLVNTGSAAYSDSPSNGAKLADKDGQQFESTFGDISAGPSMSSDVKLKPGAKALGWIVFEVPKASKVSIVQFGMDSGFADQTGEWKLS</sequence>
<evidence type="ECO:0000256" key="1">
    <source>
        <dbReference type="ARBA" id="ARBA00022729"/>
    </source>
</evidence>
<dbReference type="Pfam" id="PF11611">
    <property type="entry name" value="DUF4352"/>
    <property type="match status" value="1"/>
</dbReference>
<accession>A0ABW3XV03</accession>
<evidence type="ECO:0000259" key="4">
    <source>
        <dbReference type="Pfam" id="PF11611"/>
    </source>
</evidence>
<dbReference type="InterPro" id="IPR029050">
    <property type="entry name" value="Immunoprotect_excell_Ig-like"/>
</dbReference>